<proteinExistence type="predicted"/>
<accession>A0ABU6SYH1</accession>
<name>A0ABU6SYH1_9FABA</name>
<reference evidence="2 3" key="1">
    <citation type="journal article" date="2023" name="Plants (Basel)">
        <title>Bridging the Gap: Combining Genomics and Transcriptomics Approaches to Understand Stylosanthes scabra, an Orphan Legume from the Brazilian Caatinga.</title>
        <authorList>
            <person name="Ferreira-Neto J.R.C."/>
            <person name="da Silva M.D."/>
            <person name="Binneck E."/>
            <person name="de Melo N.F."/>
            <person name="da Silva R.H."/>
            <person name="de Melo A.L.T.M."/>
            <person name="Pandolfi V."/>
            <person name="Bustamante F.O."/>
            <person name="Brasileiro-Vidal A.C."/>
            <person name="Benko-Iseppon A.M."/>
        </authorList>
    </citation>
    <scope>NUCLEOTIDE SEQUENCE [LARGE SCALE GENOMIC DNA]</scope>
    <source>
        <tissue evidence="2">Leaves</tissue>
    </source>
</reference>
<organism evidence="2 3">
    <name type="scientific">Stylosanthes scabra</name>
    <dbReference type="NCBI Taxonomy" id="79078"/>
    <lineage>
        <taxon>Eukaryota</taxon>
        <taxon>Viridiplantae</taxon>
        <taxon>Streptophyta</taxon>
        <taxon>Embryophyta</taxon>
        <taxon>Tracheophyta</taxon>
        <taxon>Spermatophyta</taxon>
        <taxon>Magnoliopsida</taxon>
        <taxon>eudicotyledons</taxon>
        <taxon>Gunneridae</taxon>
        <taxon>Pentapetalae</taxon>
        <taxon>rosids</taxon>
        <taxon>fabids</taxon>
        <taxon>Fabales</taxon>
        <taxon>Fabaceae</taxon>
        <taxon>Papilionoideae</taxon>
        <taxon>50 kb inversion clade</taxon>
        <taxon>dalbergioids sensu lato</taxon>
        <taxon>Dalbergieae</taxon>
        <taxon>Pterocarpus clade</taxon>
        <taxon>Stylosanthes</taxon>
    </lineage>
</organism>
<dbReference type="EMBL" id="JASCZI010063969">
    <property type="protein sequence ID" value="MED6141517.1"/>
    <property type="molecule type" value="Genomic_DNA"/>
</dbReference>
<feature type="region of interest" description="Disordered" evidence="1">
    <location>
        <begin position="1"/>
        <end position="51"/>
    </location>
</feature>
<gene>
    <name evidence="2" type="ORF">PIB30_104242</name>
</gene>
<dbReference type="Proteomes" id="UP001341840">
    <property type="component" value="Unassembled WGS sequence"/>
</dbReference>
<comment type="caution">
    <text evidence="2">The sequence shown here is derived from an EMBL/GenBank/DDBJ whole genome shotgun (WGS) entry which is preliminary data.</text>
</comment>
<evidence type="ECO:0000313" key="3">
    <source>
        <dbReference type="Proteomes" id="UP001341840"/>
    </source>
</evidence>
<evidence type="ECO:0000313" key="2">
    <source>
        <dbReference type="EMBL" id="MED6141517.1"/>
    </source>
</evidence>
<keyword evidence="3" id="KW-1185">Reference proteome</keyword>
<sequence>AEAQEQSEPVAEERLEPAAGVPLGEDVREDVPEGPVGAEVEEGGGCPVLNL</sequence>
<feature type="non-terminal residue" evidence="2">
    <location>
        <position position="1"/>
    </location>
</feature>
<protein>
    <submittedName>
        <fullName evidence="2">Uncharacterized protein</fullName>
    </submittedName>
</protein>
<evidence type="ECO:0000256" key="1">
    <source>
        <dbReference type="SAM" id="MobiDB-lite"/>
    </source>
</evidence>